<dbReference type="EMBL" id="BAAAQQ010000011">
    <property type="protein sequence ID" value="GAA2123186.1"/>
    <property type="molecule type" value="Genomic_DNA"/>
</dbReference>
<evidence type="ECO:0000313" key="2">
    <source>
        <dbReference type="Proteomes" id="UP001500575"/>
    </source>
</evidence>
<organism evidence="1 2">
    <name type="scientific">Nocardioides bigeumensis</name>
    <dbReference type="NCBI Taxonomy" id="433657"/>
    <lineage>
        <taxon>Bacteria</taxon>
        <taxon>Bacillati</taxon>
        <taxon>Actinomycetota</taxon>
        <taxon>Actinomycetes</taxon>
        <taxon>Propionibacteriales</taxon>
        <taxon>Nocardioidaceae</taxon>
        <taxon>Nocardioides</taxon>
    </lineage>
</organism>
<dbReference type="RefSeq" id="WP_344303439.1">
    <property type="nucleotide sequence ID" value="NZ_BAAAQQ010000011.1"/>
</dbReference>
<protein>
    <submittedName>
        <fullName evidence="1">Uncharacterized protein</fullName>
    </submittedName>
</protein>
<reference evidence="2" key="1">
    <citation type="journal article" date="2019" name="Int. J. Syst. Evol. Microbiol.">
        <title>The Global Catalogue of Microorganisms (GCM) 10K type strain sequencing project: providing services to taxonomists for standard genome sequencing and annotation.</title>
        <authorList>
            <consortium name="The Broad Institute Genomics Platform"/>
            <consortium name="The Broad Institute Genome Sequencing Center for Infectious Disease"/>
            <person name="Wu L."/>
            <person name="Ma J."/>
        </authorList>
    </citation>
    <scope>NUCLEOTIDE SEQUENCE [LARGE SCALE GENOMIC DNA]</scope>
    <source>
        <strain evidence="2">JCM 16021</strain>
    </source>
</reference>
<sequence length="54" mass="5771">MTWRTPAAGQSLSDAFYDEMGDDEDFPITATQATCMGVDIVERIGVDDGLEAGT</sequence>
<evidence type="ECO:0000313" key="1">
    <source>
        <dbReference type="EMBL" id="GAA2123186.1"/>
    </source>
</evidence>
<dbReference type="Proteomes" id="UP001500575">
    <property type="component" value="Unassembled WGS sequence"/>
</dbReference>
<gene>
    <name evidence="1" type="ORF">GCM10009843_18750</name>
</gene>
<keyword evidence="2" id="KW-1185">Reference proteome</keyword>
<name>A0ABP5K1D8_9ACTN</name>
<proteinExistence type="predicted"/>
<comment type="caution">
    <text evidence="1">The sequence shown here is derived from an EMBL/GenBank/DDBJ whole genome shotgun (WGS) entry which is preliminary data.</text>
</comment>
<accession>A0ABP5K1D8</accession>